<evidence type="ECO:0000256" key="2">
    <source>
        <dbReference type="ARBA" id="ARBA00022679"/>
    </source>
</evidence>
<dbReference type="InterPro" id="IPR029044">
    <property type="entry name" value="Nucleotide-diphossugar_trans"/>
</dbReference>
<evidence type="ECO:0000259" key="3">
    <source>
        <dbReference type="Pfam" id="PF00535"/>
    </source>
</evidence>
<protein>
    <submittedName>
        <fullName evidence="4">Glycosyltransferase family A protein</fullName>
        <ecNumber evidence="4">2.4.-.-</ecNumber>
    </submittedName>
</protein>
<organism evidence="4 5">
    <name type="scientific">Methanolobus sediminis</name>
    <dbReference type="NCBI Taxonomy" id="3072978"/>
    <lineage>
        <taxon>Archaea</taxon>
        <taxon>Methanobacteriati</taxon>
        <taxon>Methanobacteriota</taxon>
        <taxon>Stenosarchaea group</taxon>
        <taxon>Methanomicrobia</taxon>
        <taxon>Methanosarcinales</taxon>
        <taxon>Methanosarcinaceae</taxon>
        <taxon>Methanolobus</taxon>
    </lineage>
</organism>
<dbReference type="EC" id="2.4.-.-" evidence="4"/>
<keyword evidence="5" id="KW-1185">Reference proteome</keyword>
<proteinExistence type="predicted"/>
<dbReference type="AlphaFoldDB" id="A0AA51UKV3"/>
<dbReference type="KEGG" id="mseb:RE474_01545"/>
<dbReference type="PANTHER" id="PTHR43630:SF1">
    <property type="entry name" value="POLY-BETA-1,6-N-ACETYL-D-GLUCOSAMINE SYNTHASE"/>
    <property type="match status" value="1"/>
</dbReference>
<reference evidence="4 5" key="1">
    <citation type="submission" date="2023-08" db="EMBL/GenBank/DDBJ databases">
        <title>Methanolobus mangrovi sp. nov. and Methanolobus sediminis sp. nov, two novel methylotrophic methanogens isolated from mangrove sediments in China.</title>
        <authorList>
            <person name="Zhou J."/>
        </authorList>
    </citation>
    <scope>NUCLEOTIDE SEQUENCE [LARGE SCALE GENOMIC DNA]</scope>
    <source>
        <strain evidence="4 5">FTZ6</strain>
    </source>
</reference>
<dbReference type="RefSeq" id="WP_309311235.1">
    <property type="nucleotide sequence ID" value="NZ_CP133592.1"/>
</dbReference>
<accession>A0AA51UKV3</accession>
<dbReference type="CDD" id="cd00761">
    <property type="entry name" value="Glyco_tranf_GTA_type"/>
    <property type="match status" value="1"/>
</dbReference>
<dbReference type="GO" id="GO:0016757">
    <property type="term" value="F:glycosyltransferase activity"/>
    <property type="evidence" value="ECO:0007669"/>
    <property type="project" value="UniProtKB-KW"/>
</dbReference>
<dbReference type="InterPro" id="IPR001173">
    <property type="entry name" value="Glyco_trans_2-like"/>
</dbReference>
<name>A0AA51UKV3_9EURY</name>
<keyword evidence="1 4" id="KW-0328">Glycosyltransferase</keyword>
<dbReference type="PANTHER" id="PTHR43630">
    <property type="entry name" value="POLY-BETA-1,6-N-ACETYL-D-GLUCOSAMINE SYNTHASE"/>
    <property type="match status" value="1"/>
</dbReference>
<dbReference type="Pfam" id="PF00535">
    <property type="entry name" value="Glycos_transf_2"/>
    <property type="match status" value="1"/>
</dbReference>
<dbReference type="SUPFAM" id="SSF53448">
    <property type="entry name" value="Nucleotide-diphospho-sugar transferases"/>
    <property type="match status" value="1"/>
</dbReference>
<evidence type="ECO:0000313" key="5">
    <source>
        <dbReference type="Proteomes" id="UP001182908"/>
    </source>
</evidence>
<dbReference type="EMBL" id="CP133592">
    <property type="protein sequence ID" value="WMW25432.1"/>
    <property type="molecule type" value="Genomic_DNA"/>
</dbReference>
<gene>
    <name evidence="4" type="ORF">RE474_01545</name>
</gene>
<evidence type="ECO:0000313" key="4">
    <source>
        <dbReference type="EMBL" id="WMW25432.1"/>
    </source>
</evidence>
<evidence type="ECO:0000256" key="1">
    <source>
        <dbReference type="ARBA" id="ARBA00022676"/>
    </source>
</evidence>
<feature type="domain" description="Glycosyltransferase 2-like" evidence="3">
    <location>
        <begin position="7"/>
        <end position="60"/>
    </location>
</feature>
<dbReference type="GeneID" id="84231360"/>
<keyword evidence="2 4" id="KW-0808">Transferase</keyword>
<dbReference type="Gene3D" id="3.90.550.10">
    <property type="entry name" value="Spore Coat Polysaccharide Biosynthesis Protein SpsA, Chain A"/>
    <property type="match status" value="1"/>
</dbReference>
<dbReference type="Proteomes" id="UP001182908">
    <property type="component" value="Chromosome"/>
</dbReference>
<sequence length="294" mass="33839">MDSNYVLITPIKNEEANIGKLIDSVVSQSLKPILWVIIDDHSTDSSSLFIKKAETQYKWIKSLTPEAKKNNRDLGFHLPKIMQIGFDFAYQFCKSNGTNFEYVGNIDGDIYLDPRYFESMIEEFVQNPKVGVASGYPYIVKDCQFVPATTSDLPSGGVLLLRKDCFDLIGGIPQSYSYDSVINVRARLAGYEVKRFPTAKHFSTRYAQGADGNWKRYVTLGKSHYYIGYAFPLVFLRSIRYSFSKIPLSGMAYFLGYFSSQVNRQEKIPDLEVRNYFRHQKYKEIFSRHLSKKN</sequence>